<dbReference type="PANTHER" id="PTHR43102">
    <property type="entry name" value="SLR1143 PROTEIN"/>
    <property type="match status" value="1"/>
</dbReference>
<evidence type="ECO:0000259" key="9">
    <source>
        <dbReference type="PROSITE" id="PS50178"/>
    </source>
</evidence>
<dbReference type="InterPro" id="IPR029028">
    <property type="entry name" value="Alpha/beta_knot_MTases"/>
</dbReference>
<keyword evidence="1" id="KW-0820">tRNA-binding</keyword>
<keyword evidence="2 10" id="KW-0489">Methyltransferase</keyword>
<evidence type="ECO:0000256" key="1">
    <source>
        <dbReference type="ARBA" id="ARBA00022555"/>
    </source>
</evidence>
<dbReference type="PROSITE" id="PS50178">
    <property type="entry name" value="ZF_FYVE"/>
    <property type="match status" value="1"/>
</dbReference>
<dbReference type="InterPro" id="IPR011011">
    <property type="entry name" value="Znf_FYVE_PHD"/>
</dbReference>
<dbReference type="SUPFAM" id="SSF57903">
    <property type="entry name" value="FYVE/PHD zinc finger"/>
    <property type="match status" value="1"/>
</dbReference>
<dbReference type="GO" id="GO:0008270">
    <property type="term" value="F:zinc ion binding"/>
    <property type="evidence" value="ECO:0007669"/>
    <property type="project" value="UniProtKB-KW"/>
</dbReference>
<dbReference type="OrthoDB" id="10018316at2759"/>
<evidence type="ECO:0000256" key="6">
    <source>
        <dbReference type="ARBA" id="ARBA00022833"/>
    </source>
</evidence>
<feature type="coiled-coil region" evidence="8">
    <location>
        <begin position="748"/>
        <end position="775"/>
    </location>
</feature>
<dbReference type="GO" id="GO:0000049">
    <property type="term" value="F:tRNA binding"/>
    <property type="evidence" value="ECO:0007669"/>
    <property type="project" value="UniProtKB-KW"/>
</dbReference>
<dbReference type="InterPro" id="IPR001537">
    <property type="entry name" value="SpoU_MeTrfase"/>
</dbReference>
<keyword evidence="3 10" id="KW-0808">Transferase</keyword>
<keyword evidence="1" id="KW-0694">RNA-binding</keyword>
<accession>A0A1W0A290</accession>
<dbReference type="CDD" id="cd18092">
    <property type="entry name" value="SpoU-like_TrmH"/>
    <property type="match status" value="1"/>
</dbReference>
<dbReference type="GO" id="GO:0030488">
    <property type="term" value="P:tRNA methylation"/>
    <property type="evidence" value="ECO:0007669"/>
    <property type="project" value="InterPro"/>
</dbReference>
<organism evidence="10 11">
    <name type="scientific">Thraustotheca clavata</name>
    <dbReference type="NCBI Taxonomy" id="74557"/>
    <lineage>
        <taxon>Eukaryota</taxon>
        <taxon>Sar</taxon>
        <taxon>Stramenopiles</taxon>
        <taxon>Oomycota</taxon>
        <taxon>Saprolegniomycetes</taxon>
        <taxon>Saprolegniales</taxon>
        <taxon>Achlyaceae</taxon>
        <taxon>Thraustotheca</taxon>
    </lineage>
</organism>
<evidence type="ECO:0000256" key="4">
    <source>
        <dbReference type="ARBA" id="ARBA00022723"/>
    </source>
</evidence>
<protein>
    <submittedName>
        <fullName evidence="10">RNA methyltransferase, TrmH superfamily protein</fullName>
    </submittedName>
</protein>
<dbReference type="EMBL" id="JNBS01000622">
    <property type="protein sequence ID" value="OQS04387.1"/>
    <property type="molecule type" value="Genomic_DNA"/>
</dbReference>
<dbReference type="Proteomes" id="UP000243217">
    <property type="component" value="Unassembled WGS sequence"/>
</dbReference>
<keyword evidence="4" id="KW-0479">Metal-binding</keyword>
<dbReference type="Pfam" id="PF01363">
    <property type="entry name" value="FYVE"/>
    <property type="match status" value="1"/>
</dbReference>
<comment type="caution">
    <text evidence="10">The sequence shown here is derived from an EMBL/GenBank/DDBJ whole genome shotgun (WGS) entry which is preliminary data.</text>
</comment>
<sequence length="822" mass="93367">MDIVGGLALVLEQCVDSHNHQAVIRTAEALGIQSIYVIDPNDQQIKNRHKVGSKKVAKNCAAWLTVTHFPSITQCITALRRDKREIWATDLSKEAIPLTEQSRSQLPLPDHGIAIVIGRETDGVSQEMLANSDRRIYFPTVGFTESLNLSVATALVCQRLLDWFPQFRGDLSREEKHVLRSEWFPQLTSKSEQWIEKPETIGTLDDIRRDPLRTVDGQNPWVSKKIRQREFDLDNFQARQKSSKTKQNDTTFLSEITKVNMLEVPVKPSFFPPLNISTRDIGVYRQAARHALEQLQQCINTFSWKRVESRDGLLVGKIHCIEQDDFAGRLDKSGACLVLRGTTTVRGTIPEVLDMIASSNKENYRKSMHRLYPKRFVDGLTLHTINNMAEENLNIKWAAFKDDHGVGNVDYCFLEYSGIQETMGFCVFHSIERPREIPPLSTFGYRRETYYRTGFLINANTQAGMVHVTMVQQSSPSNSISIEKCEQILYQRLLCLTQIGGLISQQRLSRLPIIDRTLWIADNQRKFCAVCLKSFKFHRKHHCRVCGEVVCGSCANYHTMDVPILGLHLTRVCTFCIAKANTMAIAASNQVVPEPPKHRQSIVLLEDLQLQLPEPSENLPSRSESLNSELPMRAMLEDLYPQQKLKFLDTFGSASRPPLIPFEELMARISSIKQSLAEISAVRATEEPEQPEIQLNNDEATMSSSYDEIDNLCSPAFVYPRPSLISARTSLLSMLSLSPSSSSSGEDADMLRHQVNELHRLLEQANSRLDMYQQQQVQRQIKYCESQSGNAPNDPMLAKRRQTYQEMLSELHDIMGISSRLV</sequence>
<evidence type="ECO:0000313" key="11">
    <source>
        <dbReference type="Proteomes" id="UP000243217"/>
    </source>
</evidence>
<keyword evidence="8" id="KW-0175">Coiled coil</keyword>
<dbReference type="AlphaFoldDB" id="A0A1W0A290"/>
<evidence type="ECO:0000256" key="3">
    <source>
        <dbReference type="ARBA" id="ARBA00022679"/>
    </source>
</evidence>
<evidence type="ECO:0000256" key="8">
    <source>
        <dbReference type="SAM" id="Coils"/>
    </source>
</evidence>
<evidence type="ECO:0000256" key="7">
    <source>
        <dbReference type="PROSITE-ProRule" id="PRU00091"/>
    </source>
</evidence>
<dbReference type="InterPro" id="IPR033671">
    <property type="entry name" value="TrmH"/>
</dbReference>
<keyword evidence="5 7" id="KW-0863">Zinc-finger</keyword>
<dbReference type="PANTHER" id="PTHR43102:SF2">
    <property type="entry name" value="GAF DOMAIN-CONTAINING PROTEIN"/>
    <property type="match status" value="1"/>
</dbReference>
<dbReference type="SMART" id="SM00064">
    <property type="entry name" value="FYVE"/>
    <property type="match status" value="1"/>
</dbReference>
<keyword evidence="6" id="KW-0862">Zinc</keyword>
<name>A0A1W0A290_9STRA</name>
<proteinExistence type="predicted"/>
<dbReference type="InterPro" id="IPR000306">
    <property type="entry name" value="Znf_FYVE"/>
</dbReference>
<gene>
    <name evidence="10" type="ORF">THRCLA_03366</name>
</gene>
<evidence type="ECO:0000313" key="10">
    <source>
        <dbReference type="EMBL" id="OQS04387.1"/>
    </source>
</evidence>
<dbReference type="InterPro" id="IPR013083">
    <property type="entry name" value="Znf_RING/FYVE/PHD"/>
</dbReference>
<dbReference type="SUPFAM" id="SSF75217">
    <property type="entry name" value="alpha/beta knot"/>
    <property type="match status" value="1"/>
</dbReference>
<reference evidence="10 11" key="1">
    <citation type="journal article" date="2014" name="Genome Biol. Evol.">
        <title>The secreted proteins of Achlya hypogyna and Thraustotheca clavata identify the ancestral oomycete secretome and reveal gene acquisitions by horizontal gene transfer.</title>
        <authorList>
            <person name="Misner I."/>
            <person name="Blouin N."/>
            <person name="Leonard G."/>
            <person name="Richards T.A."/>
            <person name="Lane C.E."/>
        </authorList>
    </citation>
    <scope>NUCLEOTIDE SEQUENCE [LARGE SCALE GENOMIC DNA]</scope>
    <source>
        <strain evidence="10 11">ATCC 34112</strain>
    </source>
</reference>
<dbReference type="Gene3D" id="3.30.530.20">
    <property type="match status" value="1"/>
</dbReference>
<keyword evidence="11" id="KW-1185">Reference proteome</keyword>
<dbReference type="InterPro" id="IPR029026">
    <property type="entry name" value="tRNA_m1G_MTases_N"/>
</dbReference>
<evidence type="ECO:0000256" key="2">
    <source>
        <dbReference type="ARBA" id="ARBA00022603"/>
    </source>
</evidence>
<dbReference type="GO" id="GO:0008173">
    <property type="term" value="F:RNA methyltransferase activity"/>
    <property type="evidence" value="ECO:0007669"/>
    <property type="project" value="InterPro"/>
</dbReference>
<dbReference type="Pfam" id="PF00588">
    <property type="entry name" value="SpoU_methylase"/>
    <property type="match status" value="1"/>
</dbReference>
<evidence type="ECO:0000256" key="5">
    <source>
        <dbReference type="ARBA" id="ARBA00022771"/>
    </source>
</evidence>
<dbReference type="Gene3D" id="3.40.1280.10">
    <property type="match status" value="1"/>
</dbReference>
<dbReference type="InterPro" id="IPR023393">
    <property type="entry name" value="START-like_dom_sf"/>
</dbReference>
<feature type="domain" description="FYVE-type" evidence="9">
    <location>
        <begin position="522"/>
        <end position="581"/>
    </location>
</feature>
<dbReference type="Gene3D" id="3.30.40.10">
    <property type="entry name" value="Zinc/RING finger domain, C3HC4 (zinc finger)"/>
    <property type="match status" value="1"/>
</dbReference>
<dbReference type="InterPro" id="IPR017455">
    <property type="entry name" value="Znf_FYVE-rel"/>
</dbReference>
<dbReference type="STRING" id="74557.A0A1W0A290"/>